<proteinExistence type="predicted"/>
<keyword evidence="2" id="KW-1185">Reference proteome</keyword>
<name>A0ACB1AAG2_MELEN</name>
<organism evidence="1 2">
    <name type="scientific">Meloidogyne enterolobii</name>
    <name type="common">Root-knot nematode worm</name>
    <name type="synonym">Meloidogyne mayaguensis</name>
    <dbReference type="NCBI Taxonomy" id="390850"/>
    <lineage>
        <taxon>Eukaryota</taxon>
        <taxon>Metazoa</taxon>
        <taxon>Ecdysozoa</taxon>
        <taxon>Nematoda</taxon>
        <taxon>Chromadorea</taxon>
        <taxon>Rhabditida</taxon>
        <taxon>Tylenchina</taxon>
        <taxon>Tylenchomorpha</taxon>
        <taxon>Tylenchoidea</taxon>
        <taxon>Meloidogynidae</taxon>
        <taxon>Meloidogyninae</taxon>
        <taxon>Meloidogyne</taxon>
    </lineage>
</organism>
<dbReference type="EMBL" id="CAVMJV010000066">
    <property type="protein sequence ID" value="CAK5087562.1"/>
    <property type="molecule type" value="Genomic_DNA"/>
</dbReference>
<gene>
    <name evidence="1" type="ORF">MENTE1834_LOCUS35164</name>
</gene>
<comment type="caution">
    <text evidence="1">The sequence shown here is derived from an EMBL/GenBank/DDBJ whole genome shotgun (WGS) entry which is preliminary data.</text>
</comment>
<sequence>MKKNQDSLKATKGSVTKVRNFLNKFNKDVQTKFGKFENLRGNTEDKEEEKFENSSVDGSNETNDLVNIEENYQEIMTMDPFLGNGAFVGS</sequence>
<reference evidence="1" key="1">
    <citation type="submission" date="2023-11" db="EMBL/GenBank/DDBJ databases">
        <authorList>
            <person name="Poullet M."/>
        </authorList>
    </citation>
    <scope>NUCLEOTIDE SEQUENCE</scope>
    <source>
        <strain evidence="1">E1834</strain>
    </source>
</reference>
<evidence type="ECO:0000313" key="2">
    <source>
        <dbReference type="Proteomes" id="UP001497535"/>
    </source>
</evidence>
<dbReference type="Proteomes" id="UP001497535">
    <property type="component" value="Unassembled WGS sequence"/>
</dbReference>
<protein>
    <submittedName>
        <fullName evidence="1">Uncharacterized protein</fullName>
    </submittedName>
</protein>
<accession>A0ACB1AAG2</accession>
<evidence type="ECO:0000313" key="1">
    <source>
        <dbReference type="EMBL" id="CAK5087562.1"/>
    </source>
</evidence>